<dbReference type="InterPro" id="IPR004006">
    <property type="entry name" value="DhaK_dom"/>
</dbReference>
<dbReference type="PROSITE" id="PS51481">
    <property type="entry name" value="DHAK"/>
    <property type="match status" value="1"/>
</dbReference>
<evidence type="ECO:0000259" key="1">
    <source>
        <dbReference type="PROSITE" id="PS51481"/>
    </source>
</evidence>
<dbReference type="Gene3D" id="3.40.50.10440">
    <property type="entry name" value="Dihydroxyacetone kinase, domain 1"/>
    <property type="match status" value="1"/>
</dbReference>
<keyword evidence="3" id="KW-1185">Reference proteome</keyword>
<dbReference type="PANTHER" id="PTHR28629">
    <property type="entry name" value="TRIOKINASE/FMN CYCLASE"/>
    <property type="match status" value="1"/>
</dbReference>
<feature type="domain" description="DhaK" evidence="1">
    <location>
        <begin position="7"/>
        <end position="328"/>
    </location>
</feature>
<dbReference type="Proteomes" id="UP000036867">
    <property type="component" value="Unassembled WGS sequence"/>
</dbReference>
<dbReference type="GO" id="GO:0019563">
    <property type="term" value="P:glycerol catabolic process"/>
    <property type="evidence" value="ECO:0007669"/>
    <property type="project" value="TreeGrafter"/>
</dbReference>
<dbReference type="GO" id="GO:0004371">
    <property type="term" value="F:glycerone kinase activity"/>
    <property type="evidence" value="ECO:0007669"/>
    <property type="project" value="InterPro"/>
</dbReference>
<dbReference type="STRING" id="263475.AMD00_02050"/>
<dbReference type="FunFam" id="3.40.50.10440:FF:000001">
    <property type="entry name" value="Dihydroxyacetone kinase, DhaK subunit"/>
    <property type="match status" value="1"/>
</dbReference>
<dbReference type="AlphaFoldDB" id="A0A0M0LJP4"/>
<accession>A0A0M0LJP4</accession>
<name>A0A0M0LJP4_9BACL</name>
<dbReference type="Gene3D" id="3.30.1180.20">
    <property type="entry name" value="Dihydroxyacetone kinase, domain 2"/>
    <property type="match status" value="1"/>
</dbReference>
<dbReference type="GO" id="GO:0005829">
    <property type="term" value="C:cytosol"/>
    <property type="evidence" value="ECO:0007669"/>
    <property type="project" value="TreeGrafter"/>
</dbReference>
<evidence type="ECO:0000313" key="3">
    <source>
        <dbReference type="Proteomes" id="UP000036867"/>
    </source>
</evidence>
<proteinExistence type="predicted"/>
<dbReference type="NCBIfam" id="TIGR02363">
    <property type="entry name" value="dhaK1"/>
    <property type="match status" value="1"/>
</dbReference>
<dbReference type="PANTHER" id="PTHR28629:SF4">
    <property type="entry name" value="TRIOKINASE_FMN CYCLASE"/>
    <property type="match status" value="1"/>
</dbReference>
<dbReference type="InterPro" id="IPR050861">
    <property type="entry name" value="Dihydroxyacetone_Kinase"/>
</dbReference>
<keyword evidence="2" id="KW-0808">Transferase</keyword>
<reference evidence="3" key="1">
    <citation type="submission" date="2015-08" db="EMBL/GenBank/DDBJ databases">
        <title>Fjat-10028 dsm 16317.</title>
        <authorList>
            <person name="Liu B."/>
            <person name="Wang J."/>
            <person name="Zhu Y."/>
            <person name="Liu G."/>
            <person name="Chen Q."/>
            <person name="Chen Z."/>
            <person name="Lan J."/>
            <person name="Che J."/>
            <person name="Ge C."/>
            <person name="Shi H."/>
            <person name="Pan Z."/>
            <person name="Liu X."/>
        </authorList>
    </citation>
    <scope>NUCLEOTIDE SEQUENCE [LARGE SCALE GENOMIC DNA]</scope>
    <source>
        <strain evidence="3">DSM 16317</strain>
    </source>
</reference>
<gene>
    <name evidence="2" type="ORF">AMD00_02050</name>
</gene>
<dbReference type="InterPro" id="IPR012736">
    <property type="entry name" value="DhaK_1"/>
</dbReference>
<organism evidence="2 3">
    <name type="scientific">Viridibacillus arvi</name>
    <dbReference type="NCBI Taxonomy" id="263475"/>
    <lineage>
        <taxon>Bacteria</taxon>
        <taxon>Bacillati</taxon>
        <taxon>Bacillota</taxon>
        <taxon>Bacilli</taxon>
        <taxon>Bacillales</taxon>
        <taxon>Caryophanaceae</taxon>
        <taxon>Viridibacillus</taxon>
    </lineage>
</organism>
<dbReference type="GeneID" id="301134899"/>
<dbReference type="SUPFAM" id="SSF82549">
    <property type="entry name" value="DAK1/DegV-like"/>
    <property type="match status" value="1"/>
</dbReference>
<protein>
    <submittedName>
        <fullName evidence="2">Dihydroxyacetone kinase</fullName>
    </submittedName>
</protein>
<keyword evidence="2" id="KW-0418">Kinase</keyword>
<dbReference type="EMBL" id="LILB01000001">
    <property type="protein sequence ID" value="KOO51300.1"/>
    <property type="molecule type" value="Genomic_DNA"/>
</dbReference>
<dbReference type="Pfam" id="PF02733">
    <property type="entry name" value="Dak1"/>
    <property type="match status" value="1"/>
</dbReference>
<evidence type="ECO:0000313" key="2">
    <source>
        <dbReference type="EMBL" id="KOO51300.1"/>
    </source>
</evidence>
<comment type="caution">
    <text evidence="2">The sequence shown here is derived from an EMBL/GenBank/DDBJ whole genome shotgun (WGS) entry which is preliminary data.</text>
</comment>
<sequence>MKKIINQPEQVLVDMLAGYKLVHDDVTYLEDTHVITRAQFTSNKVGIISGGGSGHEPAHAGFVGLGMLDAAVCGHVFTSPTPDQVFSAIKAADQGSGVFLVIKNYSGDCMNFEMAKDLAELEDIAVDYVIVNDDVAVFDSSYTEGRRGVAGTILVHKIIGAAAEKGASLEDIKTLAESVVAHLATVGVAIKPAIVPEVGKPGFDLDEDEMEFGIGIHGEPGYSREKIKTSREIAEELIHKIEVETKWTTDQTLAVLINGMGATPLMEQYIFAHDCLNILQEKGYKVQFKKVGNYMTAIDMAGVSLTLLQLEDAKWLEYLTESTLAPAW</sequence>
<dbReference type="RefSeq" id="WP_053415435.1">
    <property type="nucleotide sequence ID" value="NZ_LILB01000001.1"/>
</dbReference>
<dbReference type="OrthoDB" id="9806345at2"/>
<dbReference type="PATRIC" id="fig|263475.3.peg.741"/>